<dbReference type="PANTHER" id="PTHR10293">
    <property type="entry name" value="GLUTAREDOXIN FAMILY MEMBER"/>
    <property type="match status" value="1"/>
</dbReference>
<dbReference type="RefSeq" id="XP_021812973.1">
    <property type="nucleotide sequence ID" value="XM_021957281.1"/>
</dbReference>
<sequence>MAVTLLKYYEVEFGSFDLLTDNEVMEGIQKYSNWPHLPQIYFEGRARGFRHIETLMKDIMVKEPKTTELIDEDEELMDEDEELMDEEQRNEIKTFLILHRGLLVLLGERLKNQRVRNQRVKNQRAKNLRGKNLRVKHQRVKN</sequence>
<evidence type="ECO:0000313" key="3">
    <source>
        <dbReference type="Proteomes" id="UP000515124"/>
    </source>
</evidence>
<reference evidence="4" key="1">
    <citation type="submission" date="2025-08" db="UniProtKB">
        <authorList>
            <consortium name="RefSeq"/>
        </authorList>
    </citation>
    <scope>IDENTIFICATION</scope>
</reference>
<dbReference type="InterPro" id="IPR002109">
    <property type="entry name" value="Glutaredoxin"/>
</dbReference>
<organism evidence="3 4">
    <name type="scientific">Prunus avium</name>
    <name type="common">Cherry</name>
    <name type="synonym">Cerasus avium</name>
    <dbReference type="NCBI Taxonomy" id="42229"/>
    <lineage>
        <taxon>Eukaryota</taxon>
        <taxon>Viridiplantae</taxon>
        <taxon>Streptophyta</taxon>
        <taxon>Embryophyta</taxon>
        <taxon>Tracheophyta</taxon>
        <taxon>Spermatophyta</taxon>
        <taxon>Magnoliopsida</taxon>
        <taxon>eudicotyledons</taxon>
        <taxon>Gunneridae</taxon>
        <taxon>Pentapetalae</taxon>
        <taxon>rosids</taxon>
        <taxon>fabids</taxon>
        <taxon>Rosales</taxon>
        <taxon>Rosaceae</taxon>
        <taxon>Amygdaloideae</taxon>
        <taxon>Amygdaleae</taxon>
        <taxon>Prunus</taxon>
    </lineage>
</organism>
<gene>
    <name evidence="4" type="primary">LOC110755954</name>
</gene>
<dbReference type="KEGG" id="pavi:110755954"/>
<keyword evidence="3" id="KW-1185">Reference proteome</keyword>
<comment type="similarity">
    <text evidence="1">Belongs to the glutaredoxin family. CGFS subfamily.</text>
</comment>
<evidence type="ECO:0000313" key="4">
    <source>
        <dbReference type="RefSeq" id="XP_021812973.1"/>
    </source>
</evidence>
<evidence type="ECO:0000256" key="1">
    <source>
        <dbReference type="ARBA" id="ARBA00008983"/>
    </source>
</evidence>
<dbReference type="InterPro" id="IPR036249">
    <property type="entry name" value="Thioredoxin-like_sf"/>
</dbReference>
<dbReference type="Proteomes" id="UP000515124">
    <property type="component" value="Unplaced"/>
</dbReference>
<name>A0A6P5SGS7_PRUAV</name>
<evidence type="ECO:0000259" key="2">
    <source>
        <dbReference type="Pfam" id="PF00462"/>
    </source>
</evidence>
<dbReference type="PANTHER" id="PTHR10293:SF73">
    <property type="entry name" value="GLUTAREDOXIN-3"/>
    <property type="match status" value="1"/>
</dbReference>
<dbReference type="GO" id="GO:0005634">
    <property type="term" value="C:nucleus"/>
    <property type="evidence" value="ECO:0007669"/>
    <property type="project" value="TreeGrafter"/>
</dbReference>
<proteinExistence type="inferred from homology"/>
<protein>
    <submittedName>
        <fullName evidence="4">Monothiol glutaredoxin-S17-like</fullName>
    </submittedName>
</protein>
<dbReference type="PROSITE" id="PS51354">
    <property type="entry name" value="GLUTAREDOXIN_2"/>
    <property type="match status" value="1"/>
</dbReference>
<dbReference type="Gene3D" id="3.40.30.10">
    <property type="entry name" value="Glutaredoxin"/>
    <property type="match status" value="1"/>
</dbReference>
<feature type="domain" description="Glutaredoxin" evidence="2">
    <location>
        <begin position="1"/>
        <end position="45"/>
    </location>
</feature>
<dbReference type="GO" id="GO:0006879">
    <property type="term" value="P:intracellular iron ion homeostasis"/>
    <property type="evidence" value="ECO:0007669"/>
    <property type="project" value="TreeGrafter"/>
</dbReference>
<dbReference type="Pfam" id="PF00462">
    <property type="entry name" value="Glutaredoxin"/>
    <property type="match status" value="1"/>
</dbReference>
<accession>A0A6P5SGS7</accession>
<dbReference type="SUPFAM" id="SSF52833">
    <property type="entry name" value="Thioredoxin-like"/>
    <property type="match status" value="1"/>
</dbReference>
<dbReference type="GO" id="GO:0005829">
    <property type="term" value="C:cytosol"/>
    <property type="evidence" value="ECO:0007669"/>
    <property type="project" value="TreeGrafter"/>
</dbReference>
<dbReference type="InterPro" id="IPR004480">
    <property type="entry name" value="Monothiol_GRX-rel"/>
</dbReference>
<dbReference type="AlphaFoldDB" id="A0A6P5SGS7"/>
<dbReference type="GeneID" id="110755954"/>